<sequence length="84" mass="8748">MSTPSDPAEPVVVAMPNTEIEAAILQGALQAEGIPSWILGGLTSGFRAEAPGRTKLAVRAADAERARAVLKENKSDPPPQTDDP</sequence>
<reference evidence="2" key="1">
    <citation type="submission" date="2018-06" db="EMBL/GenBank/DDBJ databases">
        <authorList>
            <person name="Zhirakovskaya E."/>
        </authorList>
    </citation>
    <scope>NUCLEOTIDE SEQUENCE</scope>
</reference>
<dbReference type="AlphaFoldDB" id="A0A3B1DLU4"/>
<feature type="domain" description="DUF2007" evidence="1">
    <location>
        <begin position="17"/>
        <end position="73"/>
    </location>
</feature>
<name>A0A3B1DLU4_9ZZZZ</name>
<dbReference type="EMBL" id="UOGK01000300">
    <property type="protein sequence ID" value="VAX39901.1"/>
    <property type="molecule type" value="Genomic_DNA"/>
</dbReference>
<gene>
    <name evidence="2" type="ORF">MNBD_PLANCTO03-2129</name>
</gene>
<organism evidence="2">
    <name type="scientific">hydrothermal vent metagenome</name>
    <dbReference type="NCBI Taxonomy" id="652676"/>
    <lineage>
        <taxon>unclassified sequences</taxon>
        <taxon>metagenomes</taxon>
        <taxon>ecological metagenomes</taxon>
    </lineage>
</organism>
<evidence type="ECO:0000259" key="1">
    <source>
        <dbReference type="Pfam" id="PF09413"/>
    </source>
</evidence>
<evidence type="ECO:0000313" key="2">
    <source>
        <dbReference type="EMBL" id="VAX39901.1"/>
    </source>
</evidence>
<accession>A0A3B1DLU4</accession>
<protein>
    <recommendedName>
        <fullName evidence="1">DUF2007 domain-containing protein</fullName>
    </recommendedName>
</protein>
<proteinExistence type="predicted"/>
<dbReference type="InterPro" id="IPR018551">
    <property type="entry name" value="DUF2007"/>
</dbReference>
<dbReference type="Pfam" id="PF09413">
    <property type="entry name" value="DUF2007"/>
    <property type="match status" value="1"/>
</dbReference>
<dbReference type="Gene3D" id="3.30.70.790">
    <property type="entry name" value="UreE, C-terminal domain"/>
    <property type="match status" value="1"/>
</dbReference>